<evidence type="ECO:0000256" key="1">
    <source>
        <dbReference type="SAM" id="MobiDB-lite"/>
    </source>
</evidence>
<gene>
    <name evidence="2" type="ORF">AVDCRST_MAG19-3881</name>
</gene>
<feature type="compositionally biased region" description="Basic and acidic residues" evidence="1">
    <location>
        <begin position="105"/>
        <end position="125"/>
    </location>
</feature>
<proteinExistence type="predicted"/>
<feature type="compositionally biased region" description="Gly residues" evidence="1">
    <location>
        <begin position="1"/>
        <end position="13"/>
    </location>
</feature>
<evidence type="ECO:0000313" key="2">
    <source>
        <dbReference type="EMBL" id="CAA9580408.1"/>
    </source>
</evidence>
<feature type="compositionally biased region" description="Basic and acidic residues" evidence="1">
    <location>
        <begin position="16"/>
        <end position="25"/>
    </location>
</feature>
<accession>A0A6J4VIJ1</accession>
<feature type="non-terminal residue" evidence="2">
    <location>
        <position position="1"/>
    </location>
</feature>
<organism evidence="2">
    <name type="scientific">uncultured Thermomicrobiales bacterium</name>
    <dbReference type="NCBI Taxonomy" id="1645740"/>
    <lineage>
        <taxon>Bacteria</taxon>
        <taxon>Pseudomonadati</taxon>
        <taxon>Thermomicrobiota</taxon>
        <taxon>Thermomicrobia</taxon>
        <taxon>Thermomicrobiales</taxon>
        <taxon>environmental samples</taxon>
    </lineage>
</organism>
<feature type="compositionally biased region" description="Low complexity" evidence="1">
    <location>
        <begin position="126"/>
        <end position="137"/>
    </location>
</feature>
<dbReference type="AlphaFoldDB" id="A0A6J4VIJ1"/>
<dbReference type="EMBL" id="CADCWL010000216">
    <property type="protein sequence ID" value="CAA9580408.1"/>
    <property type="molecule type" value="Genomic_DNA"/>
</dbReference>
<feature type="region of interest" description="Disordered" evidence="1">
    <location>
        <begin position="49"/>
        <end position="137"/>
    </location>
</feature>
<feature type="compositionally biased region" description="Basic and acidic residues" evidence="1">
    <location>
        <begin position="53"/>
        <end position="69"/>
    </location>
</feature>
<protein>
    <submittedName>
        <fullName evidence="2">Phosphonate ABC transporter permease protein phnE</fullName>
    </submittedName>
</protein>
<feature type="non-terminal residue" evidence="2">
    <location>
        <position position="297"/>
    </location>
</feature>
<feature type="compositionally biased region" description="Basic residues" evidence="1">
    <location>
        <begin position="181"/>
        <end position="195"/>
    </location>
</feature>
<name>A0A6J4VIJ1_9BACT</name>
<feature type="compositionally biased region" description="Gly residues" evidence="1">
    <location>
        <begin position="78"/>
        <end position="98"/>
    </location>
</feature>
<feature type="region of interest" description="Disordered" evidence="1">
    <location>
        <begin position="159"/>
        <end position="297"/>
    </location>
</feature>
<reference evidence="2" key="1">
    <citation type="submission" date="2020-02" db="EMBL/GenBank/DDBJ databases">
        <authorList>
            <person name="Meier V. D."/>
        </authorList>
    </citation>
    <scope>NUCLEOTIDE SEQUENCE</scope>
    <source>
        <strain evidence="2">AVDCRST_MAG19</strain>
    </source>
</reference>
<feature type="region of interest" description="Disordered" evidence="1">
    <location>
        <begin position="1"/>
        <end position="36"/>
    </location>
</feature>
<sequence length="297" mass="29541">GAAGGGGGGGGCRGADACRHDERAASSRLPGAPALRLGGRRAAGRLLGLRSLGGERGRRGTALRRDAGERGALPGAACRGGRGRAGFPQRGGLGGGRAAGVADAGDERAGDRLRGGRHPPDDHGRVAAGRGEAGMGRAAPLRGGAAVLGLRPGGAGAGLGAADRLRPRAGDPGGGAGARPPHLRRPRQALRRGRRGAGPAPAARRPCRRREPGASPPLRGAAVRPALLPDLPPLPMGGHHPDDDRGRLRRCRRPGPRVPAPDELPPLHGRRAAAAGLRGAGAGGRRGRGRPAAAGAV</sequence>